<dbReference type="Gene3D" id="4.10.1060.10">
    <property type="entry name" value="Zinc finger, RanBP2-type"/>
    <property type="match status" value="1"/>
</dbReference>
<dbReference type="Pfam" id="PF04937">
    <property type="entry name" value="DUF659"/>
    <property type="match status" value="1"/>
</dbReference>
<keyword evidence="9" id="KW-0862">Zinc</keyword>
<dbReference type="UniPathway" id="UPA00143"/>
<dbReference type="PROSITE" id="PS51257">
    <property type="entry name" value="PROKAR_LIPOPROTEIN"/>
    <property type="match status" value="1"/>
</dbReference>
<dbReference type="InterPro" id="IPR007021">
    <property type="entry name" value="DUF659"/>
</dbReference>
<dbReference type="SMART" id="SM00185">
    <property type="entry name" value="ARM"/>
    <property type="match status" value="3"/>
</dbReference>
<sequence length="1952" mass="219217">MHNVKLFFFSFCLLSSFSSSCSLLSLVSTRSTQFPKGAGDIMTRKKDRFWEYAERLNGRFKCNFCRRDFAGGAPRVKSHLSGIKGRDIDICTKVPKDVQLAAAAMIKGANKRPKTEAFSSNSDGTSSELCEQNDSSVLDDLLAKFLLLNSVDSGVVQSSSFIDFINAVAAFGAAYKPSHSTLKTVVIPKLLGEVEAHVRSVKESWGETGCTLISDVLCDEIEKTSFINIMAYSWKGVVLLNTFKVPTNKLTSDFLEVIICFSIKTIGANNVVQYINGAPSLEPTGALLANEYPHIYMTHCVAAEIQSLFEEVYHKIEWVHMVFDDARCLLNCIYGHSDLLSLIRKHTNNRELRQPQMIEFSSNYDMLRSIIELKSELLQLVQSSNWLSFGSDVQELEKEVTEILLSPQFWNEGQEIIEVLESLYRIFYLVDRYGSSSGYFYMAMEWATEEIRRIYEHNPPKYEKLWEIFNSRKDRIVFPIHAAAAFLNPAYVYNDVFKDNKAKVTEVMNFVVGNIVADEDKEAFVKQMMDYHAREPKLFNKVAEIMLNTSHPCKWWAYCGNDVPILMKYAIRILSQPCSGSAFKQSLNVFQSSHNEKQKRSALGASYHQRSLRMNMILTARFTASGDSDKQIDLTQLSRPNSIDMSISNDFLNEAGVPQLDVQPTQRSDLAAEQCPSWKCLQLQFVTQISSFQVTGQEVTGEQGHQIHVFLVNTTTGNVVQSGALSMLKLAVSALQGDFDEEARNIWTREDFEENEISSTLDVPLMSGDLQVTLKGGMGTLGDVTFNYDSSIARSGKFRLGVKSFTDDSERISVREGISNAFIVKDRKVTREPDAAADLTRVPENSQLMMTDNMDDMARLWSPLQNIADGETELYSQFFGSMWNAEAEYKHKQKDNIKSRQAAMRWLKLKAILQWAILRRMVVRKRAQKMSVRTQVQKRPEEYSNKGLARSAEDEKQWRQFPLDMQELGKDKWKNNEKPLLPRPPQEAELESAQRPNSSIGNSSTFPKPNILQSRQPLTLFPSLLAGNDMEPMEIEGESGSFDALQEVDRGSALKECSTLSMGQHTELPEDKVRELPKPVARLSTSPTKANEASLEEMNRRGVWSCRSCHHLNLERSEMCRCGDSRSGAGLCYGSLGRRGNGSSFGFPDVRPGDWYCIAGKCGAHNFASRSSCFKCGAVKDDSAGGDSDCDLPQNTWESRRPLTLFPSLLDGSDVEPIEDEVLKVLDPLNTFEQAYSMVMVGSDAAEAEDILSVPSPYKVHRAMCTELMRLVNRAMSLLPEIEAARPQCSSGMQALCSFNQAIEKARQVLQHCSEASKLYLVYTADAILSRCERSRKLLEQSLLQIQNNVPVLLAIKISQFIDDIRSATFTLDLSEEEAVKVIHQLVHHGAPESGSVEDLELIKTFQSVVSRLHITSPKAILIERRSIRKLLNKVGDDNTKKKKILTYFSYLFKKYGNQIVAEQAETIEVESDKLFLNDDTKCDPEPRRSARVENQTSPGDILSDPVILEEFKCPLSSRLMYDPVVIASGQTFERVWIQKWFDEGNNTCPKTKVQLNNLSVTPNGTMKDMISKWCAKHGVSMHDPSVELKIEATPSLDHSFMSIASIGDSVNDLHIHMDLSNVSFGSLDTSFNSDSSLPKITRTNENSKKKSLDSIWRLSELPWLSQCELVEDFRRRVEHNGQALYTASPENFLSPISKFVGEAIHHRDIKAQRNAAQLLLAYMKKSRYGAKDLTEESYSVVVSLYSSEEVKEEALAIIETLSSQPHCRPKIAASGALALILDALCSRSRGLQGSALRILHNLSSDSDLRPLILSLDHIIPKLVPFLKDTKVSRHALFILQHLCDIEAARISITETRDCIAPIAELLDTGNSEEQQIALSIFLMLCSQRLEYCQLVLDEGFAVIPALVNISINGSEKLKVSAMELLRLLKDVNVVEDQQDYSSRTDPGQARP</sequence>
<dbReference type="SUPFAM" id="SSF48371">
    <property type="entry name" value="ARM repeat"/>
    <property type="match status" value="1"/>
</dbReference>
<protein>
    <recommendedName>
        <fullName evidence="3">RING-type E3 ubiquitin transferase</fullName>
        <ecNumber evidence="3">2.3.2.27</ecNumber>
    </recommendedName>
</protein>
<dbReference type="InterPro" id="IPR016024">
    <property type="entry name" value="ARM-type_fold"/>
</dbReference>
<dbReference type="GeneID" id="116200201"/>
<dbReference type="PANTHER" id="PTHR32166">
    <property type="entry name" value="OSJNBA0013A04.12 PROTEIN"/>
    <property type="match status" value="1"/>
</dbReference>
<dbReference type="FunFam" id="4.10.1060.10:FF:000023">
    <property type="entry name" value="Ran-binding zinc finger protein"/>
    <property type="match status" value="1"/>
</dbReference>
<dbReference type="GO" id="GO:0008270">
    <property type="term" value="F:zinc ion binding"/>
    <property type="evidence" value="ECO:0007669"/>
    <property type="project" value="UniProtKB-KW"/>
</dbReference>
<dbReference type="PANTHER" id="PTHR32166:SF63">
    <property type="entry name" value="HAT TRANSPOSON SUPERFAMILY PROTEIN"/>
    <property type="match status" value="1"/>
</dbReference>
<dbReference type="GO" id="GO:0016567">
    <property type="term" value="P:protein ubiquitination"/>
    <property type="evidence" value="ECO:0007669"/>
    <property type="project" value="UniProtKB-UniPathway"/>
</dbReference>
<feature type="domain" description="RanBP2-type" evidence="13">
    <location>
        <begin position="1151"/>
        <end position="1182"/>
    </location>
</feature>
<evidence type="ECO:0000256" key="11">
    <source>
        <dbReference type="SAM" id="MobiDB-lite"/>
    </source>
</evidence>
<evidence type="ECO:0000256" key="12">
    <source>
        <dbReference type="SAM" id="SignalP"/>
    </source>
</evidence>
<keyword evidence="7 10" id="KW-0863">Zinc-finger</keyword>
<evidence type="ECO:0000256" key="9">
    <source>
        <dbReference type="ARBA" id="ARBA00022833"/>
    </source>
</evidence>
<feature type="domain" description="BED-type" evidence="14">
    <location>
        <begin position="44"/>
        <end position="98"/>
    </location>
</feature>
<keyword evidence="6" id="KW-0677">Repeat</keyword>
<dbReference type="InterPro" id="IPR001876">
    <property type="entry name" value="Znf_RanBP2"/>
</dbReference>
<feature type="chain" id="PRO_5028324786" description="RING-type E3 ubiquitin transferase" evidence="12">
    <location>
        <begin position="23"/>
        <end position="1952"/>
    </location>
</feature>
<name>A0A6P8CZK2_PUNGR</name>
<dbReference type="PROSITE" id="PS51698">
    <property type="entry name" value="U_BOX"/>
    <property type="match status" value="1"/>
</dbReference>
<feature type="domain" description="U-box" evidence="15">
    <location>
        <begin position="1507"/>
        <end position="1581"/>
    </location>
</feature>
<feature type="region of interest" description="Disordered" evidence="11">
    <location>
        <begin position="929"/>
        <end position="956"/>
    </location>
</feature>
<dbReference type="InterPro" id="IPR000225">
    <property type="entry name" value="Armadillo"/>
</dbReference>
<dbReference type="SUPFAM" id="SSF57850">
    <property type="entry name" value="RING/U-box"/>
    <property type="match status" value="1"/>
</dbReference>
<dbReference type="InterPro" id="IPR012337">
    <property type="entry name" value="RNaseH-like_sf"/>
</dbReference>
<keyword evidence="16" id="KW-1185">Reference proteome</keyword>
<evidence type="ECO:0000256" key="5">
    <source>
        <dbReference type="ARBA" id="ARBA00022723"/>
    </source>
</evidence>
<dbReference type="SUPFAM" id="SSF53098">
    <property type="entry name" value="Ribonuclease H-like"/>
    <property type="match status" value="1"/>
</dbReference>
<dbReference type="InterPro" id="IPR036443">
    <property type="entry name" value="Znf_RanBP2_sf"/>
</dbReference>
<dbReference type="InterPro" id="IPR046831">
    <property type="entry name" value="Calmodulin_bind_N"/>
</dbReference>
<dbReference type="InterPro" id="IPR003656">
    <property type="entry name" value="Znf_BED"/>
</dbReference>
<dbReference type="InterPro" id="IPR036537">
    <property type="entry name" value="Adaptor_Cbl_N_dom_sf"/>
</dbReference>
<dbReference type="OrthoDB" id="10064100at2759"/>
<dbReference type="SUPFAM" id="SSF90209">
    <property type="entry name" value="Ran binding protein zinc finger-like"/>
    <property type="match status" value="1"/>
</dbReference>
<evidence type="ECO:0000259" key="15">
    <source>
        <dbReference type="PROSITE" id="PS51698"/>
    </source>
</evidence>
<keyword evidence="5" id="KW-0479">Metal-binding</keyword>
<dbReference type="PROSITE" id="PS50199">
    <property type="entry name" value="ZF_RANBP2_2"/>
    <property type="match status" value="1"/>
</dbReference>
<evidence type="ECO:0000259" key="13">
    <source>
        <dbReference type="PROSITE" id="PS50199"/>
    </source>
</evidence>
<dbReference type="RefSeq" id="XP_031386836.1">
    <property type="nucleotide sequence ID" value="XM_031530976.1"/>
</dbReference>
<dbReference type="SMART" id="SM00504">
    <property type="entry name" value="Ubox"/>
    <property type="match status" value="1"/>
</dbReference>
<dbReference type="InterPro" id="IPR011989">
    <property type="entry name" value="ARM-like"/>
</dbReference>
<proteinExistence type="predicted"/>
<dbReference type="GO" id="GO:0061630">
    <property type="term" value="F:ubiquitin protein ligase activity"/>
    <property type="evidence" value="ECO:0007669"/>
    <property type="project" value="UniProtKB-EC"/>
</dbReference>
<accession>A0A6P8CZK2</accession>
<evidence type="ECO:0000256" key="8">
    <source>
        <dbReference type="ARBA" id="ARBA00022786"/>
    </source>
</evidence>
<dbReference type="Gene3D" id="3.30.40.10">
    <property type="entry name" value="Zinc/RING finger domain, C3HC4 (zinc finger)"/>
    <property type="match status" value="1"/>
</dbReference>
<evidence type="ECO:0000259" key="14">
    <source>
        <dbReference type="PROSITE" id="PS50808"/>
    </source>
</evidence>
<dbReference type="CDD" id="cd16664">
    <property type="entry name" value="RING-Ubox_PUB"/>
    <property type="match status" value="1"/>
</dbReference>
<evidence type="ECO:0000256" key="1">
    <source>
        <dbReference type="ARBA" id="ARBA00000900"/>
    </source>
</evidence>
<keyword evidence="12" id="KW-0732">Signal</keyword>
<dbReference type="InterPro" id="IPR003613">
    <property type="entry name" value="Ubox_domain"/>
</dbReference>
<evidence type="ECO:0000256" key="6">
    <source>
        <dbReference type="ARBA" id="ARBA00022737"/>
    </source>
</evidence>
<reference evidence="16" key="1">
    <citation type="journal article" date="2020" name="Plant Biotechnol. J.">
        <title>The pomegranate (Punica granatum L.) draft genome dissects genetic divergence between soft- and hard-seeded cultivars.</title>
        <authorList>
            <person name="Luo X."/>
            <person name="Li H."/>
            <person name="Wu Z."/>
            <person name="Yao W."/>
            <person name="Zhao P."/>
            <person name="Cao D."/>
            <person name="Yu H."/>
            <person name="Li K."/>
            <person name="Poudel K."/>
            <person name="Zhao D."/>
            <person name="Zhang F."/>
            <person name="Xia X."/>
            <person name="Chen L."/>
            <person name="Wang Q."/>
            <person name="Jing D."/>
            <person name="Cao S."/>
        </authorList>
    </citation>
    <scope>NUCLEOTIDE SEQUENCE [LARGE SCALE GENOMIC DNA]</scope>
    <source>
        <strain evidence="16">cv. Tunisia</strain>
    </source>
</reference>
<evidence type="ECO:0000313" key="17">
    <source>
        <dbReference type="RefSeq" id="XP_031386836.1"/>
    </source>
</evidence>
<feature type="compositionally biased region" description="Polar residues" evidence="11">
    <location>
        <begin position="994"/>
        <end position="1013"/>
    </location>
</feature>
<dbReference type="PROSITE" id="PS50808">
    <property type="entry name" value="ZF_BED"/>
    <property type="match status" value="1"/>
</dbReference>
<keyword evidence="4" id="KW-0808">Transferase</keyword>
<evidence type="ECO:0000256" key="3">
    <source>
        <dbReference type="ARBA" id="ARBA00012483"/>
    </source>
</evidence>
<comment type="catalytic activity">
    <reaction evidence="1">
        <text>S-ubiquitinyl-[E2 ubiquitin-conjugating enzyme]-L-cysteine + [acceptor protein]-L-lysine = [E2 ubiquitin-conjugating enzyme]-L-cysteine + N(6)-ubiquitinyl-[acceptor protein]-L-lysine.</text>
        <dbReference type="EC" id="2.3.2.27"/>
    </reaction>
</comment>
<evidence type="ECO:0000256" key="4">
    <source>
        <dbReference type="ARBA" id="ARBA00022679"/>
    </source>
</evidence>
<dbReference type="Gene3D" id="1.20.930.20">
    <property type="entry name" value="Adaptor protein Cbl, N-terminal domain"/>
    <property type="match status" value="1"/>
</dbReference>
<feature type="signal peptide" evidence="12">
    <location>
        <begin position="1"/>
        <end position="22"/>
    </location>
</feature>
<dbReference type="GO" id="GO:0003677">
    <property type="term" value="F:DNA binding"/>
    <property type="evidence" value="ECO:0007669"/>
    <property type="project" value="InterPro"/>
</dbReference>
<dbReference type="Pfam" id="PF07887">
    <property type="entry name" value="Calmodulin_bind"/>
    <property type="match status" value="1"/>
</dbReference>
<dbReference type="PROSITE" id="PS01358">
    <property type="entry name" value="ZF_RANBP2_1"/>
    <property type="match status" value="1"/>
</dbReference>
<dbReference type="EC" id="2.3.2.27" evidence="3"/>
<evidence type="ECO:0000256" key="2">
    <source>
        <dbReference type="ARBA" id="ARBA00004906"/>
    </source>
</evidence>
<keyword evidence="8" id="KW-0833">Ubl conjugation pathway</keyword>
<feature type="compositionally biased region" description="Basic and acidic residues" evidence="11">
    <location>
        <begin position="968"/>
        <end position="977"/>
    </location>
</feature>
<dbReference type="InterPro" id="IPR013083">
    <property type="entry name" value="Znf_RING/FYVE/PHD"/>
</dbReference>
<dbReference type="Pfam" id="PF04564">
    <property type="entry name" value="U-box"/>
    <property type="match status" value="1"/>
</dbReference>
<evidence type="ECO:0000313" key="16">
    <source>
        <dbReference type="Proteomes" id="UP000515151"/>
    </source>
</evidence>
<evidence type="ECO:0000256" key="10">
    <source>
        <dbReference type="PROSITE-ProRule" id="PRU00322"/>
    </source>
</evidence>
<dbReference type="Proteomes" id="UP000515151">
    <property type="component" value="Chromosome 3"/>
</dbReference>
<reference evidence="17" key="2">
    <citation type="submission" date="2025-08" db="UniProtKB">
        <authorList>
            <consortium name="RefSeq"/>
        </authorList>
    </citation>
    <scope>IDENTIFICATION</scope>
    <source>
        <tissue evidence="17">Leaf</tissue>
    </source>
</reference>
<dbReference type="GO" id="GO:0007166">
    <property type="term" value="P:cell surface receptor signaling pathway"/>
    <property type="evidence" value="ECO:0007669"/>
    <property type="project" value="InterPro"/>
</dbReference>
<dbReference type="InterPro" id="IPR045210">
    <property type="entry name" value="RING-Ubox_PUB"/>
</dbReference>
<organism evidence="16 17">
    <name type="scientific">Punica granatum</name>
    <name type="common">Pomegranate</name>
    <dbReference type="NCBI Taxonomy" id="22663"/>
    <lineage>
        <taxon>Eukaryota</taxon>
        <taxon>Viridiplantae</taxon>
        <taxon>Streptophyta</taxon>
        <taxon>Embryophyta</taxon>
        <taxon>Tracheophyta</taxon>
        <taxon>Spermatophyta</taxon>
        <taxon>Magnoliopsida</taxon>
        <taxon>eudicotyledons</taxon>
        <taxon>Gunneridae</taxon>
        <taxon>Pentapetalae</taxon>
        <taxon>rosids</taxon>
        <taxon>malvids</taxon>
        <taxon>Myrtales</taxon>
        <taxon>Lythraceae</taxon>
        <taxon>Punica</taxon>
    </lineage>
</organism>
<feature type="region of interest" description="Disordered" evidence="11">
    <location>
        <begin position="968"/>
        <end position="1013"/>
    </location>
</feature>
<gene>
    <name evidence="17" type="primary">LOC116200201</name>
</gene>
<dbReference type="Gene3D" id="1.25.10.10">
    <property type="entry name" value="Leucine-rich Repeat Variant"/>
    <property type="match status" value="1"/>
</dbReference>
<dbReference type="SMART" id="SM00547">
    <property type="entry name" value="ZnF_RBZ"/>
    <property type="match status" value="2"/>
</dbReference>
<evidence type="ECO:0000256" key="7">
    <source>
        <dbReference type="ARBA" id="ARBA00022771"/>
    </source>
</evidence>
<comment type="pathway">
    <text evidence="2">Protein modification; protein ubiquitination.</text>
</comment>